<evidence type="ECO:0000313" key="2">
    <source>
        <dbReference type="Proteomes" id="UP000193006"/>
    </source>
</evidence>
<dbReference type="InterPro" id="IPR009414">
    <property type="entry name" value="DUF1064"/>
</dbReference>
<dbReference type="Gene3D" id="6.20.20.10">
    <property type="match status" value="1"/>
</dbReference>
<keyword evidence="2" id="KW-1185">Reference proteome</keyword>
<protein>
    <recommendedName>
        <fullName evidence="3">DUF1064 domain-containing protein</fullName>
    </recommendedName>
</protein>
<evidence type="ECO:0008006" key="3">
    <source>
        <dbReference type="Google" id="ProtNLM"/>
    </source>
</evidence>
<dbReference type="AlphaFoldDB" id="A0A1X9M7Y4"/>
<dbReference type="RefSeq" id="WP_066158394.1">
    <property type="nucleotide sequence ID" value="NZ_CP020814.1"/>
</dbReference>
<dbReference type="Proteomes" id="UP000193006">
    <property type="component" value="Chromosome"/>
</dbReference>
<dbReference type="InterPro" id="IPR036410">
    <property type="entry name" value="HSP_DnaJ_Cys-rich_dom_sf"/>
</dbReference>
<dbReference type="Pfam" id="PF06356">
    <property type="entry name" value="DUF1064"/>
    <property type="match status" value="1"/>
</dbReference>
<dbReference type="SUPFAM" id="SSF57938">
    <property type="entry name" value="DnaJ/Hsp40 cysteine-rich domain"/>
    <property type="match status" value="1"/>
</dbReference>
<dbReference type="STRING" id="199441.BkAM31D_02305"/>
<proteinExistence type="predicted"/>
<accession>A0A1X9M7Y4</accession>
<sequence length="144" mass="16462">MARIRSKKVNYYGHTFDSVAEGEFYLSLRSDPNVQDIILQPQYTLIGAFAVPCGKCNGTGKVKSRKTANEVQCRSCKGAGESKRRPWTYKADFLVIYKDGRQEVIDVKGGFTDAKFPYVKKMFEYKTGQELIVWKKTRTGWKRG</sequence>
<gene>
    <name evidence="1" type="ORF">BkAM31D_02305</name>
</gene>
<dbReference type="KEGG" id="bkw:BkAM31D_02305"/>
<name>A0A1X9M7Y4_9BACI</name>
<organism evidence="1 2">
    <name type="scientific">Halalkalibacter krulwichiae</name>
    <dbReference type="NCBI Taxonomy" id="199441"/>
    <lineage>
        <taxon>Bacteria</taxon>
        <taxon>Bacillati</taxon>
        <taxon>Bacillota</taxon>
        <taxon>Bacilli</taxon>
        <taxon>Bacillales</taxon>
        <taxon>Bacillaceae</taxon>
        <taxon>Halalkalibacter</taxon>
    </lineage>
</organism>
<dbReference type="EMBL" id="CP020814">
    <property type="protein sequence ID" value="ARK28774.1"/>
    <property type="molecule type" value="Genomic_DNA"/>
</dbReference>
<reference evidence="1 2" key="1">
    <citation type="submission" date="2017-04" db="EMBL/GenBank/DDBJ databases">
        <title>Bacillus krulwichiae AM31D Genome sequencing and assembly.</title>
        <authorList>
            <person name="Krulwich T.A."/>
            <person name="Anastor L."/>
            <person name="Ehrlich R."/>
            <person name="Ehrlich G.D."/>
            <person name="Janto B."/>
        </authorList>
    </citation>
    <scope>NUCLEOTIDE SEQUENCE [LARGE SCALE GENOMIC DNA]</scope>
    <source>
        <strain evidence="1 2">AM31D</strain>
    </source>
</reference>
<evidence type="ECO:0000313" key="1">
    <source>
        <dbReference type="EMBL" id="ARK28774.1"/>
    </source>
</evidence>